<dbReference type="InterPro" id="IPR025405">
    <property type="entry name" value="DUF4131"/>
</dbReference>
<evidence type="ECO:0000256" key="5">
    <source>
        <dbReference type="ARBA" id="ARBA00023136"/>
    </source>
</evidence>
<feature type="transmembrane region" description="Helical" evidence="6">
    <location>
        <begin position="257"/>
        <end position="278"/>
    </location>
</feature>
<keyword evidence="2" id="KW-1003">Cell membrane</keyword>
<reference evidence="9 10" key="1">
    <citation type="submission" date="2017-06" db="EMBL/GenBank/DDBJ databases">
        <authorList>
            <consortium name="Pathogen Informatics"/>
        </authorList>
    </citation>
    <scope>NUCLEOTIDE SEQUENCE [LARGE SCALE GENOMIC DNA]</scope>
    <source>
        <strain evidence="9 10">NCTC12149</strain>
    </source>
</reference>
<feature type="domain" description="DUF4131" evidence="8">
    <location>
        <begin position="41"/>
        <end position="190"/>
    </location>
</feature>
<evidence type="ECO:0000259" key="8">
    <source>
        <dbReference type="Pfam" id="PF13567"/>
    </source>
</evidence>
<feature type="transmembrane region" description="Helical" evidence="6">
    <location>
        <begin position="12"/>
        <end position="30"/>
    </location>
</feature>
<dbReference type="EMBL" id="LT906468">
    <property type="protein sequence ID" value="SNV54379.1"/>
    <property type="molecule type" value="Genomic_DNA"/>
</dbReference>
<feature type="transmembrane region" description="Helical" evidence="6">
    <location>
        <begin position="36"/>
        <end position="56"/>
    </location>
</feature>
<protein>
    <submittedName>
        <fullName evidence="9">ComEC family competence protein</fullName>
    </submittedName>
</protein>
<feature type="transmembrane region" description="Helical" evidence="6">
    <location>
        <begin position="360"/>
        <end position="380"/>
    </location>
</feature>
<comment type="subcellular location">
    <subcellularLocation>
        <location evidence="1">Cell membrane</location>
        <topology evidence="1">Multi-pass membrane protein</topology>
    </subcellularLocation>
</comment>
<dbReference type="PANTHER" id="PTHR30619:SF1">
    <property type="entry name" value="RECOMBINATION PROTEIN 2"/>
    <property type="match status" value="1"/>
</dbReference>
<feature type="domain" description="ComEC/Rec2-related protein" evidence="7">
    <location>
        <begin position="235"/>
        <end position="503"/>
    </location>
</feature>
<dbReference type="Pfam" id="PF13567">
    <property type="entry name" value="DUF4131"/>
    <property type="match status" value="1"/>
</dbReference>
<sequence length="685" mass="79516">MEFRDLKLEQVPFFRVFLFFTLGILVSFFIPWDYAYFQGLALLILILFFLLLLYGWIKKPKKLHLLIYVLLFLIGMFSLALKMPKEKMDLSHELIYSGKLLDEPIRKGQVLRCRIELEFQHQAAGSIAYSTRLMATIWDQDSILTDLHKGDIIGFKAKVKELAPAFNPGQFDYSSYLKGKGIFYQVFIPREQVLLLRKGKLNRFESWVLQFRERLQINFRKFIRDPSAFQIASAITFGYRTDMSDELLEVFSNTGTIHVLSVSGMHVGLMFFLLNLILKPIDRFQQGRKARYIFTLCMIWFYALICGFVPAVLRATFMFSLFLIGHWRNRVIFSLNTVFSSAFLLLLFDPFMLFDIGFQLSYLAVIGILLFIPILQYLYYSSNNGVNKLLDLLYISIAAQLTTTALAIFYFNQFPTFFLLSNLLISLPSTIILYAGLGLVVFPMDGIGEFFGELLNQCILFSYQMLKYMDSIPFSSIHGIIIDASITILSYISLIFLFIAFQKQAKIFIYPAVFSFILLFSMVLRTRLEHRSFEGLKIYNTRKQLCLAYIRQGNVHLISTCDSLQHKSLKFSVFPDLKKYVDSKDVQFDRLHPKNENQLLHITDDLDLYIQNSSVQDHRPSKVLLLRNNARLPKELQASITILDGSNSDQHIEKSVAELKRVNRAYYILKDNFAYVWESNHDGKN</sequence>
<evidence type="ECO:0000256" key="2">
    <source>
        <dbReference type="ARBA" id="ARBA00022475"/>
    </source>
</evidence>
<dbReference type="NCBIfam" id="TIGR00360">
    <property type="entry name" value="ComEC_N-term"/>
    <property type="match status" value="1"/>
</dbReference>
<gene>
    <name evidence="9" type="ORF">SAMEA4412673_03076</name>
</gene>
<keyword evidence="5 6" id="KW-0472">Membrane</keyword>
<evidence type="ECO:0000313" key="9">
    <source>
        <dbReference type="EMBL" id="SNV54379.1"/>
    </source>
</evidence>
<proteinExistence type="predicted"/>
<evidence type="ECO:0000259" key="7">
    <source>
        <dbReference type="Pfam" id="PF03772"/>
    </source>
</evidence>
<evidence type="ECO:0000256" key="3">
    <source>
        <dbReference type="ARBA" id="ARBA00022692"/>
    </source>
</evidence>
<dbReference type="GO" id="GO:0005886">
    <property type="term" value="C:plasma membrane"/>
    <property type="evidence" value="ECO:0007669"/>
    <property type="project" value="UniProtKB-SubCell"/>
</dbReference>
<feature type="transmembrane region" description="Helical" evidence="6">
    <location>
        <begin position="423"/>
        <end position="444"/>
    </location>
</feature>
<feature type="transmembrane region" description="Helical" evidence="6">
    <location>
        <begin position="480"/>
        <end position="501"/>
    </location>
</feature>
<dbReference type="InterPro" id="IPR004477">
    <property type="entry name" value="ComEC_N"/>
</dbReference>
<dbReference type="InterPro" id="IPR052159">
    <property type="entry name" value="Competence_DNA_uptake"/>
</dbReference>
<evidence type="ECO:0000256" key="4">
    <source>
        <dbReference type="ARBA" id="ARBA00022989"/>
    </source>
</evidence>
<evidence type="ECO:0000256" key="1">
    <source>
        <dbReference type="ARBA" id="ARBA00004651"/>
    </source>
</evidence>
<feature type="transmembrane region" description="Helical" evidence="6">
    <location>
        <begin position="331"/>
        <end position="348"/>
    </location>
</feature>
<dbReference type="AlphaFoldDB" id="A0AAJ4XDD2"/>
<dbReference type="Pfam" id="PF03772">
    <property type="entry name" value="Competence"/>
    <property type="match status" value="1"/>
</dbReference>
<evidence type="ECO:0000313" key="10">
    <source>
        <dbReference type="Proteomes" id="UP000215355"/>
    </source>
</evidence>
<dbReference type="KEGG" id="smiz:4412673_03076"/>
<dbReference type="RefSeq" id="WP_093098359.1">
    <property type="nucleotide sequence ID" value="NZ_FNGK01000002.1"/>
</dbReference>
<feature type="transmembrane region" description="Helical" evidence="6">
    <location>
        <begin position="507"/>
        <end position="524"/>
    </location>
</feature>
<keyword evidence="3 6" id="KW-0812">Transmembrane</keyword>
<keyword evidence="4 6" id="KW-1133">Transmembrane helix</keyword>
<dbReference type="PANTHER" id="PTHR30619">
    <property type="entry name" value="DNA INTERNALIZATION/COMPETENCE PROTEIN COMEC/REC2"/>
    <property type="match status" value="1"/>
</dbReference>
<organism evidence="9 10">
    <name type="scientific">Sphingobacterium mizutaii</name>
    <dbReference type="NCBI Taxonomy" id="1010"/>
    <lineage>
        <taxon>Bacteria</taxon>
        <taxon>Pseudomonadati</taxon>
        <taxon>Bacteroidota</taxon>
        <taxon>Sphingobacteriia</taxon>
        <taxon>Sphingobacteriales</taxon>
        <taxon>Sphingobacteriaceae</taxon>
        <taxon>Sphingobacterium</taxon>
    </lineage>
</organism>
<accession>A0AAJ4XDD2</accession>
<feature type="transmembrane region" description="Helical" evidence="6">
    <location>
        <begin position="63"/>
        <end position="81"/>
    </location>
</feature>
<feature type="transmembrane region" description="Helical" evidence="6">
    <location>
        <begin position="392"/>
        <end position="411"/>
    </location>
</feature>
<dbReference type="Proteomes" id="UP000215355">
    <property type="component" value="Chromosome 1"/>
</dbReference>
<feature type="transmembrane region" description="Helical" evidence="6">
    <location>
        <begin position="299"/>
        <end position="325"/>
    </location>
</feature>
<evidence type="ECO:0000256" key="6">
    <source>
        <dbReference type="SAM" id="Phobius"/>
    </source>
</evidence>
<name>A0AAJ4XDD2_9SPHI</name>